<evidence type="ECO:0000313" key="2">
    <source>
        <dbReference type="Proteomes" id="UP000604046"/>
    </source>
</evidence>
<organism evidence="1 2">
    <name type="scientific">Symbiodinium natans</name>
    <dbReference type="NCBI Taxonomy" id="878477"/>
    <lineage>
        <taxon>Eukaryota</taxon>
        <taxon>Sar</taxon>
        <taxon>Alveolata</taxon>
        <taxon>Dinophyceae</taxon>
        <taxon>Suessiales</taxon>
        <taxon>Symbiodiniaceae</taxon>
        <taxon>Symbiodinium</taxon>
    </lineage>
</organism>
<dbReference type="OrthoDB" id="406002at2759"/>
<dbReference type="AlphaFoldDB" id="A0A812UQL5"/>
<name>A0A812UQL5_9DINO</name>
<gene>
    <name evidence="1" type="ORF">SNAT2548_LOCUS32938</name>
</gene>
<keyword evidence="2" id="KW-1185">Reference proteome</keyword>
<dbReference type="Proteomes" id="UP000604046">
    <property type="component" value="Unassembled WGS sequence"/>
</dbReference>
<sequence>MSERPENMEEWCKLVPNLLSEDGWQAVLQDPSSAMLHRCCPWGGSLVKFVLRDMLIQDPPDDPADVLVRPEVRASKAELDETWAALHVLAPADCTMHWSVSPFTNWKVTRYLDVLFGLDQHFGCWRDSHATLRRNFPQVGDCAMAMREASQRKERLAVSRPQQDGKFSVYVIFAFAATLSLPKLAAPHLPITLQLLRSTVNWCLNRPGAAVERHMSRTFYVVLALSSFKRGWPMIPARGKGGKGGKEKPATINRGRDWGLGAWERYRPAMAGSCDFHLSEYLQLFLERIGKPAIVYQSLDGQQLLPYQCVMAQADWHRVKADLQDIFRLQMAAYRRVNGGTSAPRLLEAAPRFCREALSQRIESLADHGLVVRNTFLDTGDASGMLGAPAGRCARCRTVPPHARSPMPVAA</sequence>
<proteinExistence type="predicted"/>
<evidence type="ECO:0000313" key="1">
    <source>
        <dbReference type="EMBL" id="CAE7577358.1"/>
    </source>
</evidence>
<dbReference type="EMBL" id="CAJNDS010002734">
    <property type="protein sequence ID" value="CAE7577358.1"/>
    <property type="molecule type" value="Genomic_DNA"/>
</dbReference>
<comment type="caution">
    <text evidence="1">The sequence shown here is derived from an EMBL/GenBank/DDBJ whole genome shotgun (WGS) entry which is preliminary data.</text>
</comment>
<reference evidence="1" key="1">
    <citation type="submission" date="2021-02" db="EMBL/GenBank/DDBJ databases">
        <authorList>
            <person name="Dougan E. K."/>
            <person name="Rhodes N."/>
            <person name="Thang M."/>
            <person name="Chan C."/>
        </authorList>
    </citation>
    <scope>NUCLEOTIDE SEQUENCE</scope>
</reference>
<protein>
    <submittedName>
        <fullName evidence="1">Uncharacterized protein</fullName>
    </submittedName>
</protein>
<accession>A0A812UQL5</accession>